<feature type="region of interest" description="Disordered" evidence="1">
    <location>
        <begin position="787"/>
        <end position="825"/>
    </location>
</feature>
<feature type="compositionally biased region" description="Polar residues" evidence="1">
    <location>
        <begin position="669"/>
        <end position="678"/>
    </location>
</feature>
<dbReference type="AlphaFoldDB" id="A0A9P6QP34"/>
<dbReference type="InterPro" id="IPR000198">
    <property type="entry name" value="RhoGAP_dom"/>
</dbReference>
<dbReference type="SUPFAM" id="SSF48350">
    <property type="entry name" value="GTPase activation domain, GAP"/>
    <property type="match status" value="1"/>
</dbReference>
<feature type="region of interest" description="Disordered" evidence="1">
    <location>
        <begin position="449"/>
        <end position="496"/>
    </location>
</feature>
<dbReference type="Pfam" id="PF00620">
    <property type="entry name" value="RhoGAP"/>
    <property type="match status" value="1"/>
</dbReference>
<sequence length="987" mass="109409">MVDIMPIEFSHRVIMACIEEIKLRGLRHKHLFRNVHYQPAVESMLELLVDPKRCHLFSVKMMRIDTVAGLLSTCLSRTYPPLVPVHIQEMFYNPNGRFFFELLGLLPELNRYLFVEILDLCCDLVDNHAYNQISPSKLAVCPGTCCFGLEDYLPSGGSRVLVNTNLQRFSGAFYHIIYAYREERDLSEEELQAKLDRRERQLEEERIAMLERVHGFEAAHAILRMENRIAQGLPAESPVPAPQPTDVKEISLYTGRKERVVADDAISLLDIELDDDDKDGFVPRLDGVAEGDEENEGTVGSRGSRRSRRSTSDSDDDEEENAARVAADLKKSVSVAALSPAYRPNNTPMSPLSPRAAISRFNTVSKNLHPVSPGDIFGISQHAIQRRELQSFLAVARTVKRRRLTSAQKQQLRRQKARLHPLTQRSHRHHHTVRPSQLLDRSHALYHQHNPMHTRGPTSTSANGTASNGGAVAAPQPLGYRTCILPKSPRRERTKKLRQEIEQYLNKGLTEEEAIQQRQNDRKQRRRAKKAQRAKEASAEAAAAAATAAASASTLTLSATEMTMEETEVLEALDYLSDGELQEFMDLAGLTRGDIERIRAKAAAHALKQVTHDILQGTPMAIRESRSRKGSLTVQIPMPMPPPVPMHSRPSGLRDSIVIATTTTVIQDDTSSVASSHAETLEEQQQQQPGQDVVRRLQHMTSMDMLIKNASMVADTDLRLYPTRPSSPISPLSPMEDYGEVKTSHGGLLSQAATLMISMPKGHHPANSNTLHPLDNQVVPIVAPTARPALPNHTRPRGSHSREGSTSRSHSRSGSASNTTSRSSVLVLTKAFPPVPGSTAFTAPTATRGANAATTVSGGRHARTATAEPMMMAVPQQEVNNHSHHVQQQQQQQQRQRTPQSFEFSVEESHEVVMDDQGNGDYDRASSNGSLYKDEDEEEALELRMLLAEMSPEERLEFLRLSGHASPTPSTTSLAMTNVSSISVVAA</sequence>
<dbReference type="InterPro" id="IPR008936">
    <property type="entry name" value="Rho_GTPase_activation_prot"/>
</dbReference>
<feature type="compositionally biased region" description="Low complexity" evidence="1">
    <location>
        <begin position="806"/>
        <end position="824"/>
    </location>
</feature>
<dbReference type="Proteomes" id="UP000807716">
    <property type="component" value="Unassembled WGS sequence"/>
</dbReference>
<feature type="region of interest" description="Disordered" evidence="1">
    <location>
        <begin position="724"/>
        <end position="745"/>
    </location>
</feature>
<feature type="compositionally biased region" description="Basic residues" evidence="1">
    <location>
        <begin position="411"/>
        <end position="433"/>
    </location>
</feature>
<dbReference type="EMBL" id="JAAAJB010000004">
    <property type="protein sequence ID" value="KAG0270508.1"/>
    <property type="molecule type" value="Genomic_DNA"/>
</dbReference>
<dbReference type="Gene3D" id="1.10.555.10">
    <property type="entry name" value="Rho GTPase activation protein"/>
    <property type="match status" value="1"/>
</dbReference>
<feature type="domain" description="Rho-GAP" evidence="2">
    <location>
        <begin position="2"/>
        <end position="173"/>
    </location>
</feature>
<feature type="region of interest" description="Disordered" evidence="1">
    <location>
        <begin position="404"/>
        <end position="436"/>
    </location>
</feature>
<feature type="compositionally biased region" description="Polar residues" evidence="1">
    <location>
        <begin position="456"/>
        <end position="468"/>
    </location>
</feature>
<dbReference type="OrthoDB" id="2434707at2759"/>
<feature type="region of interest" description="Disordered" evidence="1">
    <location>
        <begin position="839"/>
        <end position="862"/>
    </location>
</feature>
<name>A0A9P6QP34_9FUNG</name>
<accession>A0A9P6QP34</accession>
<feature type="region of interest" description="Disordered" evidence="1">
    <location>
        <begin position="879"/>
        <end position="937"/>
    </location>
</feature>
<evidence type="ECO:0000256" key="1">
    <source>
        <dbReference type="SAM" id="MobiDB-lite"/>
    </source>
</evidence>
<feature type="region of interest" description="Disordered" evidence="1">
    <location>
        <begin position="280"/>
        <end position="323"/>
    </location>
</feature>
<feature type="region of interest" description="Disordered" evidence="1">
    <location>
        <begin position="624"/>
        <end position="649"/>
    </location>
</feature>
<evidence type="ECO:0000259" key="2">
    <source>
        <dbReference type="PROSITE" id="PS50238"/>
    </source>
</evidence>
<gene>
    <name evidence="3" type="ORF">DFQ27_005586</name>
</gene>
<evidence type="ECO:0000313" key="3">
    <source>
        <dbReference type="EMBL" id="KAG0270508.1"/>
    </source>
</evidence>
<feature type="region of interest" description="Disordered" evidence="1">
    <location>
        <begin position="669"/>
        <end position="691"/>
    </location>
</feature>
<keyword evidence="4" id="KW-1185">Reference proteome</keyword>
<dbReference type="PROSITE" id="PS50238">
    <property type="entry name" value="RHOGAP"/>
    <property type="match status" value="1"/>
</dbReference>
<protein>
    <recommendedName>
        <fullName evidence="2">Rho-GAP domain-containing protein</fullName>
    </recommendedName>
</protein>
<feature type="region of interest" description="Disordered" evidence="1">
    <location>
        <begin position="512"/>
        <end position="539"/>
    </location>
</feature>
<feature type="compositionally biased region" description="Basic residues" evidence="1">
    <location>
        <begin position="523"/>
        <end position="532"/>
    </location>
</feature>
<evidence type="ECO:0000313" key="4">
    <source>
        <dbReference type="Proteomes" id="UP000807716"/>
    </source>
</evidence>
<comment type="caution">
    <text evidence="3">The sequence shown here is derived from an EMBL/GenBank/DDBJ whole genome shotgun (WGS) entry which is preliminary data.</text>
</comment>
<feature type="compositionally biased region" description="Low complexity" evidence="1">
    <location>
        <begin position="887"/>
        <end position="904"/>
    </location>
</feature>
<proteinExistence type="predicted"/>
<reference evidence="3" key="1">
    <citation type="journal article" date="2020" name="Fungal Divers.">
        <title>Resolving the Mortierellaceae phylogeny through synthesis of multi-gene phylogenetics and phylogenomics.</title>
        <authorList>
            <person name="Vandepol N."/>
            <person name="Liber J."/>
            <person name="Desiro A."/>
            <person name="Na H."/>
            <person name="Kennedy M."/>
            <person name="Barry K."/>
            <person name="Grigoriev I.V."/>
            <person name="Miller A.N."/>
            <person name="O'Donnell K."/>
            <person name="Stajich J.E."/>
            <person name="Bonito G."/>
        </authorList>
    </citation>
    <scope>NUCLEOTIDE SEQUENCE</scope>
    <source>
        <strain evidence="3">BC1065</strain>
    </source>
</reference>
<dbReference type="GO" id="GO:0007165">
    <property type="term" value="P:signal transduction"/>
    <property type="evidence" value="ECO:0007669"/>
    <property type="project" value="InterPro"/>
</dbReference>
<organism evidence="3 4">
    <name type="scientific">Actinomortierella ambigua</name>
    <dbReference type="NCBI Taxonomy" id="1343610"/>
    <lineage>
        <taxon>Eukaryota</taxon>
        <taxon>Fungi</taxon>
        <taxon>Fungi incertae sedis</taxon>
        <taxon>Mucoromycota</taxon>
        <taxon>Mortierellomycotina</taxon>
        <taxon>Mortierellomycetes</taxon>
        <taxon>Mortierellales</taxon>
        <taxon>Mortierellaceae</taxon>
        <taxon>Actinomortierella</taxon>
    </lineage>
</organism>